<evidence type="ECO:0000259" key="7">
    <source>
        <dbReference type="PROSITE" id="PS51000"/>
    </source>
</evidence>
<dbReference type="Pfam" id="PF08220">
    <property type="entry name" value="HTH_DeoR"/>
    <property type="match status" value="1"/>
</dbReference>
<dbReference type="SMART" id="SM00420">
    <property type="entry name" value="HTH_DEOR"/>
    <property type="match status" value="1"/>
</dbReference>
<dbReference type="Proteomes" id="UP000237934">
    <property type="component" value="Unassembled WGS sequence"/>
</dbReference>
<dbReference type="EMBL" id="PUAP01000002">
    <property type="protein sequence ID" value="PQF25862.1"/>
    <property type="molecule type" value="Genomic_DNA"/>
</dbReference>
<dbReference type="Gene3D" id="1.10.10.10">
    <property type="entry name" value="Winged helix-like DNA-binding domain superfamily/Winged helix DNA-binding domain"/>
    <property type="match status" value="1"/>
</dbReference>
<accession>A0A2S7S005</accession>
<name>A0A2S7S005_ENTMU</name>
<dbReference type="PROSITE" id="PS51000">
    <property type="entry name" value="HTH_DEOR_2"/>
    <property type="match status" value="1"/>
</dbReference>
<keyword evidence="4" id="KW-0238">DNA-binding</keyword>
<evidence type="ECO:0000256" key="6">
    <source>
        <dbReference type="ARBA" id="ARBA00024937"/>
    </source>
</evidence>
<dbReference type="InterPro" id="IPR001034">
    <property type="entry name" value="DeoR_HTH"/>
</dbReference>
<dbReference type="Gene3D" id="3.40.50.1360">
    <property type="match status" value="1"/>
</dbReference>
<dbReference type="PANTHER" id="PTHR30363">
    <property type="entry name" value="HTH-TYPE TRANSCRIPTIONAL REGULATOR SRLR-RELATED"/>
    <property type="match status" value="1"/>
</dbReference>
<keyword evidence="3" id="KW-0805">Transcription regulation</keyword>
<proteinExistence type="predicted"/>
<dbReference type="AlphaFoldDB" id="A0A2S7S005"/>
<dbReference type="SUPFAM" id="SSF46785">
    <property type="entry name" value="Winged helix' DNA-binding domain"/>
    <property type="match status" value="1"/>
</dbReference>
<sequence length="257" mass="28950">MESELRLNDIMEFLSKKKQASNKDLCQHLHCSISTLRRDLLKLEERGAIKRTHGGAILTKTTNTEFSHIIREASNIKEKQIIADLAQDFIAPGMCIFLDSSSTVQQLVPLLKTIPNLVVITNGLKIALDLSEGKSEALKVFIIGGEVKINSSAVINNSYESLFDSFQFDLAFFSCRGLDLEGVYEASFSQAQVKKEMMKQSKQTILLIDYTKFGSSHFFKIGDFLDYNALVTNCEPSKNYLATFDNHDLDIIFPYQN</sequence>
<gene>
    <name evidence="8" type="ORF">CUS89_00680</name>
</gene>
<dbReference type="InterPro" id="IPR037171">
    <property type="entry name" value="NagB/RpiA_transferase-like"/>
</dbReference>
<organism evidence="8 9">
    <name type="scientific">Enterococcus mundtii</name>
    <dbReference type="NCBI Taxonomy" id="53346"/>
    <lineage>
        <taxon>Bacteria</taxon>
        <taxon>Bacillati</taxon>
        <taxon>Bacillota</taxon>
        <taxon>Bacilli</taxon>
        <taxon>Lactobacillales</taxon>
        <taxon>Enterococcaceae</taxon>
        <taxon>Enterococcus</taxon>
    </lineage>
</organism>
<dbReference type="InterPro" id="IPR050313">
    <property type="entry name" value="Carb_Metab_HTH_regulators"/>
</dbReference>
<feature type="domain" description="HTH deoR-type" evidence="7">
    <location>
        <begin position="3"/>
        <end position="58"/>
    </location>
</feature>
<keyword evidence="5" id="KW-0804">Transcription</keyword>
<dbReference type="SUPFAM" id="SSF100950">
    <property type="entry name" value="NagB/RpiA/CoA transferase-like"/>
    <property type="match status" value="1"/>
</dbReference>
<evidence type="ECO:0000313" key="8">
    <source>
        <dbReference type="EMBL" id="PQF25862.1"/>
    </source>
</evidence>
<dbReference type="PRINTS" id="PR00037">
    <property type="entry name" value="HTHLACR"/>
</dbReference>
<comment type="function">
    <text evidence="6">Repressor of the lactose catabolism operon. Galactose-6-phosphate is the inducer.</text>
</comment>
<dbReference type="InterPro" id="IPR018356">
    <property type="entry name" value="Tscrpt_reg_HTH_DeoR_CS"/>
</dbReference>
<dbReference type="GO" id="GO:0003677">
    <property type="term" value="F:DNA binding"/>
    <property type="evidence" value="ECO:0007669"/>
    <property type="project" value="UniProtKB-KW"/>
</dbReference>
<evidence type="ECO:0000313" key="9">
    <source>
        <dbReference type="Proteomes" id="UP000237934"/>
    </source>
</evidence>
<evidence type="ECO:0000256" key="3">
    <source>
        <dbReference type="ARBA" id="ARBA00023015"/>
    </source>
</evidence>
<dbReference type="RefSeq" id="WP_104870641.1">
    <property type="nucleotide sequence ID" value="NZ_PUAP01000002.1"/>
</dbReference>
<dbReference type="SMART" id="SM01134">
    <property type="entry name" value="DeoRC"/>
    <property type="match status" value="1"/>
</dbReference>
<dbReference type="Pfam" id="PF00455">
    <property type="entry name" value="DeoRC"/>
    <property type="match status" value="1"/>
</dbReference>
<dbReference type="InterPro" id="IPR036390">
    <property type="entry name" value="WH_DNA-bd_sf"/>
</dbReference>
<dbReference type="InterPro" id="IPR014036">
    <property type="entry name" value="DeoR-like_C"/>
</dbReference>
<evidence type="ECO:0000256" key="4">
    <source>
        <dbReference type="ARBA" id="ARBA00023125"/>
    </source>
</evidence>
<dbReference type="GO" id="GO:0003700">
    <property type="term" value="F:DNA-binding transcription factor activity"/>
    <property type="evidence" value="ECO:0007669"/>
    <property type="project" value="InterPro"/>
</dbReference>
<comment type="caution">
    <text evidence="8">The sequence shown here is derived from an EMBL/GenBank/DDBJ whole genome shotgun (WGS) entry which is preliminary data.</text>
</comment>
<evidence type="ECO:0000256" key="1">
    <source>
        <dbReference type="ARBA" id="ARBA00021390"/>
    </source>
</evidence>
<keyword evidence="2" id="KW-0678">Repressor</keyword>
<evidence type="ECO:0000256" key="2">
    <source>
        <dbReference type="ARBA" id="ARBA00022491"/>
    </source>
</evidence>
<dbReference type="InterPro" id="IPR036388">
    <property type="entry name" value="WH-like_DNA-bd_sf"/>
</dbReference>
<dbReference type="PROSITE" id="PS00894">
    <property type="entry name" value="HTH_DEOR_1"/>
    <property type="match status" value="1"/>
</dbReference>
<evidence type="ECO:0000256" key="5">
    <source>
        <dbReference type="ARBA" id="ARBA00023163"/>
    </source>
</evidence>
<reference evidence="8 9" key="1">
    <citation type="journal article" date="2018" name="Pathog. Dis.">
        <title>Whole-genome sequencing based characterization of antimicrobial resistance in Enterococcus.</title>
        <authorList>
            <person name="Tyson G."/>
        </authorList>
    </citation>
    <scope>NUCLEOTIDE SEQUENCE [LARGE SCALE GENOMIC DNA]</scope>
    <source>
        <strain evidence="8 9">CVM N55263</strain>
    </source>
</reference>
<protein>
    <recommendedName>
        <fullName evidence="1">Lactose phosphotransferase system repressor</fullName>
    </recommendedName>
</protein>
<dbReference type="PANTHER" id="PTHR30363:SF4">
    <property type="entry name" value="GLYCEROL-3-PHOSPHATE REGULON REPRESSOR"/>
    <property type="match status" value="1"/>
</dbReference>